<dbReference type="InterPro" id="IPR002100">
    <property type="entry name" value="TF_MADSbox"/>
</dbReference>
<evidence type="ECO:0000256" key="2">
    <source>
        <dbReference type="ARBA" id="ARBA00023015"/>
    </source>
</evidence>
<feature type="domain" description="MADS-box" evidence="7">
    <location>
        <begin position="10"/>
        <end position="70"/>
    </location>
</feature>
<dbReference type="Proteomes" id="UP001281410">
    <property type="component" value="Unassembled WGS sequence"/>
</dbReference>
<dbReference type="GO" id="GO:0005634">
    <property type="term" value="C:nucleus"/>
    <property type="evidence" value="ECO:0007669"/>
    <property type="project" value="UniProtKB-SubCell"/>
</dbReference>
<organism evidence="8 9">
    <name type="scientific">Dipteronia sinensis</name>
    <dbReference type="NCBI Taxonomy" id="43782"/>
    <lineage>
        <taxon>Eukaryota</taxon>
        <taxon>Viridiplantae</taxon>
        <taxon>Streptophyta</taxon>
        <taxon>Embryophyta</taxon>
        <taxon>Tracheophyta</taxon>
        <taxon>Spermatophyta</taxon>
        <taxon>Magnoliopsida</taxon>
        <taxon>eudicotyledons</taxon>
        <taxon>Gunneridae</taxon>
        <taxon>Pentapetalae</taxon>
        <taxon>rosids</taxon>
        <taxon>malvids</taxon>
        <taxon>Sapindales</taxon>
        <taxon>Sapindaceae</taxon>
        <taxon>Hippocastanoideae</taxon>
        <taxon>Acereae</taxon>
        <taxon>Dipteronia</taxon>
    </lineage>
</organism>
<accession>A0AAE0ANC2</accession>
<keyword evidence="5" id="KW-0539">Nucleus</keyword>
<evidence type="ECO:0000256" key="4">
    <source>
        <dbReference type="ARBA" id="ARBA00023163"/>
    </source>
</evidence>
<protein>
    <recommendedName>
        <fullName evidence="7">MADS-box domain-containing protein</fullName>
    </recommendedName>
</protein>
<sequence>MEAVPKTKKRGRQRIEIKKLEDETKRLVTFTKRRKGLFKKASEISQVCGAKTAVIVFSQSGKTYSCGDVDSVFDRYLTGKVPTDSDMVSLERKKPVEKKEEETGFWWEKTAEERMVEWLMEYEATVLELKKNVEAKLEEVRRVKAEAEAKAEAKASSSLTSLSWLSSSGYVGDDDQGVIVSANDQVYHPETSSLLSSSSSSSINGRDGDQGAIVRVDDQVHYHHHGEFVDDQYGNQYFDDFDFGELVLDGGSGWF</sequence>
<proteinExistence type="predicted"/>
<comment type="caution">
    <text evidence="8">The sequence shown here is derived from an EMBL/GenBank/DDBJ whole genome shotgun (WGS) entry which is preliminary data.</text>
</comment>
<feature type="coiled-coil region" evidence="6">
    <location>
        <begin position="119"/>
        <end position="150"/>
    </location>
</feature>
<dbReference type="PANTHER" id="PTHR11945:SF405">
    <property type="entry name" value="MADS-BOX TRANSCRIPTION FACTOR FAMILY PROTEIN"/>
    <property type="match status" value="1"/>
</dbReference>
<gene>
    <name evidence="8" type="ORF">Dsin_014574</name>
</gene>
<dbReference type="PROSITE" id="PS50066">
    <property type="entry name" value="MADS_BOX_2"/>
    <property type="match status" value="1"/>
</dbReference>
<dbReference type="GO" id="GO:0000978">
    <property type="term" value="F:RNA polymerase II cis-regulatory region sequence-specific DNA binding"/>
    <property type="evidence" value="ECO:0007669"/>
    <property type="project" value="TreeGrafter"/>
</dbReference>
<dbReference type="SUPFAM" id="SSF55455">
    <property type="entry name" value="SRF-like"/>
    <property type="match status" value="1"/>
</dbReference>
<dbReference type="GO" id="GO:0046983">
    <property type="term" value="F:protein dimerization activity"/>
    <property type="evidence" value="ECO:0007669"/>
    <property type="project" value="InterPro"/>
</dbReference>
<comment type="subcellular location">
    <subcellularLocation>
        <location evidence="1">Nucleus</location>
    </subcellularLocation>
</comment>
<evidence type="ECO:0000259" key="7">
    <source>
        <dbReference type="PROSITE" id="PS50066"/>
    </source>
</evidence>
<reference evidence="8" key="1">
    <citation type="journal article" date="2023" name="Plant J.">
        <title>Genome sequences and population genomics provide insights into the demographic history, inbreeding, and mutation load of two 'living fossil' tree species of Dipteronia.</title>
        <authorList>
            <person name="Feng Y."/>
            <person name="Comes H.P."/>
            <person name="Chen J."/>
            <person name="Zhu S."/>
            <person name="Lu R."/>
            <person name="Zhang X."/>
            <person name="Li P."/>
            <person name="Qiu J."/>
            <person name="Olsen K.M."/>
            <person name="Qiu Y."/>
        </authorList>
    </citation>
    <scope>NUCLEOTIDE SEQUENCE</scope>
    <source>
        <strain evidence="8">NBL</strain>
    </source>
</reference>
<dbReference type="GO" id="GO:0000981">
    <property type="term" value="F:DNA-binding transcription factor activity, RNA polymerase II-specific"/>
    <property type="evidence" value="ECO:0007669"/>
    <property type="project" value="TreeGrafter"/>
</dbReference>
<evidence type="ECO:0000256" key="6">
    <source>
        <dbReference type="SAM" id="Coils"/>
    </source>
</evidence>
<keyword evidence="9" id="KW-1185">Reference proteome</keyword>
<name>A0AAE0ANC2_9ROSI</name>
<dbReference type="InterPro" id="IPR036879">
    <property type="entry name" value="TF_MADSbox_sf"/>
</dbReference>
<evidence type="ECO:0000256" key="1">
    <source>
        <dbReference type="ARBA" id="ARBA00004123"/>
    </source>
</evidence>
<dbReference type="EMBL" id="JANJYJ010000004">
    <property type="protein sequence ID" value="KAK3220604.1"/>
    <property type="molecule type" value="Genomic_DNA"/>
</dbReference>
<evidence type="ECO:0000313" key="9">
    <source>
        <dbReference type="Proteomes" id="UP001281410"/>
    </source>
</evidence>
<dbReference type="Gene3D" id="3.40.1810.10">
    <property type="entry name" value="Transcription factor, MADS-box"/>
    <property type="match status" value="1"/>
</dbReference>
<keyword evidence="6" id="KW-0175">Coiled coil</keyword>
<dbReference type="SMART" id="SM00432">
    <property type="entry name" value="MADS"/>
    <property type="match status" value="1"/>
</dbReference>
<dbReference type="PRINTS" id="PR00404">
    <property type="entry name" value="MADSDOMAIN"/>
</dbReference>
<dbReference type="PANTHER" id="PTHR11945">
    <property type="entry name" value="MADS BOX PROTEIN"/>
    <property type="match status" value="1"/>
</dbReference>
<evidence type="ECO:0000256" key="3">
    <source>
        <dbReference type="ARBA" id="ARBA00023125"/>
    </source>
</evidence>
<keyword evidence="4" id="KW-0804">Transcription</keyword>
<evidence type="ECO:0000256" key="5">
    <source>
        <dbReference type="ARBA" id="ARBA00023242"/>
    </source>
</evidence>
<dbReference type="Pfam" id="PF00319">
    <property type="entry name" value="SRF-TF"/>
    <property type="match status" value="1"/>
</dbReference>
<evidence type="ECO:0000313" key="8">
    <source>
        <dbReference type="EMBL" id="KAK3220604.1"/>
    </source>
</evidence>
<dbReference type="AlphaFoldDB" id="A0AAE0ANC2"/>
<keyword evidence="2" id="KW-0805">Transcription regulation</keyword>
<keyword evidence="3" id="KW-0238">DNA-binding</keyword>